<organism evidence="1 2">
    <name type="scientific">Acaulospora colombiana</name>
    <dbReference type="NCBI Taxonomy" id="27376"/>
    <lineage>
        <taxon>Eukaryota</taxon>
        <taxon>Fungi</taxon>
        <taxon>Fungi incertae sedis</taxon>
        <taxon>Mucoromycota</taxon>
        <taxon>Glomeromycotina</taxon>
        <taxon>Glomeromycetes</taxon>
        <taxon>Diversisporales</taxon>
        <taxon>Acaulosporaceae</taxon>
        <taxon>Acaulospora</taxon>
    </lineage>
</organism>
<feature type="non-terminal residue" evidence="1">
    <location>
        <position position="1"/>
    </location>
</feature>
<dbReference type="Proteomes" id="UP000789525">
    <property type="component" value="Unassembled WGS sequence"/>
</dbReference>
<proteinExistence type="predicted"/>
<dbReference type="EMBL" id="CAJVPT010043081">
    <property type="protein sequence ID" value="CAG8731543.1"/>
    <property type="molecule type" value="Genomic_DNA"/>
</dbReference>
<evidence type="ECO:0000313" key="1">
    <source>
        <dbReference type="EMBL" id="CAG8731543.1"/>
    </source>
</evidence>
<keyword evidence="2" id="KW-1185">Reference proteome</keyword>
<accession>A0ACA9Q3D5</accession>
<protein>
    <submittedName>
        <fullName evidence="1">6842_t:CDS:1</fullName>
    </submittedName>
</protein>
<reference evidence="1" key="1">
    <citation type="submission" date="2021-06" db="EMBL/GenBank/DDBJ databases">
        <authorList>
            <person name="Kallberg Y."/>
            <person name="Tangrot J."/>
            <person name="Rosling A."/>
        </authorList>
    </citation>
    <scope>NUCLEOTIDE SEQUENCE</scope>
    <source>
        <strain evidence="1">CL356</strain>
    </source>
</reference>
<sequence>CSQSSSPSGAEEGHVLNRSIANLRVFLFGFFEDALCSAQLASATGCLNETDMWGKASGEKTEGVS</sequence>
<name>A0ACA9Q3D5_9GLOM</name>
<comment type="caution">
    <text evidence="1">The sequence shown here is derived from an EMBL/GenBank/DDBJ whole genome shotgun (WGS) entry which is preliminary data.</text>
</comment>
<evidence type="ECO:0000313" key="2">
    <source>
        <dbReference type="Proteomes" id="UP000789525"/>
    </source>
</evidence>
<gene>
    <name evidence="1" type="ORF">ACOLOM_LOCUS11672</name>
</gene>